<dbReference type="OrthoDB" id="7866589at2"/>
<reference evidence="1 2" key="1">
    <citation type="submission" date="2019-03" db="EMBL/GenBank/DDBJ databases">
        <title>Rhodobacteraceae bacterium SM1902, a new member of the family Rhodobacteraceae isolated from Yantai.</title>
        <authorList>
            <person name="Sun Y."/>
        </authorList>
    </citation>
    <scope>NUCLEOTIDE SEQUENCE [LARGE SCALE GENOMIC DNA]</scope>
    <source>
        <strain evidence="1 2">SM1902</strain>
    </source>
</reference>
<comment type="caution">
    <text evidence="1">The sequence shown here is derived from an EMBL/GenBank/DDBJ whole genome shotgun (WGS) entry which is preliminary data.</text>
</comment>
<evidence type="ECO:0000313" key="2">
    <source>
        <dbReference type="Proteomes" id="UP000294562"/>
    </source>
</evidence>
<organism evidence="1 2">
    <name type="scientific">Meridianimarinicoccus aquatilis</name>
    <dbReference type="NCBI Taxonomy" id="2552766"/>
    <lineage>
        <taxon>Bacteria</taxon>
        <taxon>Pseudomonadati</taxon>
        <taxon>Pseudomonadota</taxon>
        <taxon>Alphaproteobacteria</taxon>
        <taxon>Rhodobacterales</taxon>
        <taxon>Paracoccaceae</taxon>
        <taxon>Meridianimarinicoccus</taxon>
    </lineage>
</organism>
<keyword evidence="2" id="KW-1185">Reference proteome</keyword>
<proteinExistence type="predicted"/>
<dbReference type="Proteomes" id="UP000294562">
    <property type="component" value="Unassembled WGS sequence"/>
</dbReference>
<gene>
    <name evidence="1" type="ORF">E2L05_18690</name>
</gene>
<sequence>MKADIANLIHPATGTLNAAQAGLKQAQADILKAHAALIQLQEIAQSELIDSLPISEKPISEHRRLHKSGRAAKLDTDPELRSFVLARIDRLTYEELEAEIAGLFPVERRLKKSSIHSWWQRNRRHFDPSGVWPHRRTGRNSRRTSLHFRYKTR</sequence>
<evidence type="ECO:0000313" key="1">
    <source>
        <dbReference type="EMBL" id="TDL83898.1"/>
    </source>
</evidence>
<protein>
    <submittedName>
        <fullName evidence="1">Uncharacterized protein</fullName>
    </submittedName>
</protein>
<name>A0A4R6AMX2_9RHOB</name>
<dbReference type="AlphaFoldDB" id="A0A4R6AMX2"/>
<dbReference type="RefSeq" id="WP_133344394.1">
    <property type="nucleotide sequence ID" value="NZ_SMZO01000075.1"/>
</dbReference>
<dbReference type="EMBL" id="SMZO01000075">
    <property type="protein sequence ID" value="TDL83898.1"/>
    <property type="molecule type" value="Genomic_DNA"/>
</dbReference>
<accession>A0A4R6AMX2</accession>